<dbReference type="EMBL" id="JACBZD010000001">
    <property type="protein sequence ID" value="NYI07287.1"/>
    <property type="molecule type" value="Genomic_DNA"/>
</dbReference>
<dbReference type="InterPro" id="IPR036415">
    <property type="entry name" value="Lamin_tail_dom_sf"/>
</dbReference>
<keyword evidence="4" id="KW-1185">Reference proteome</keyword>
<dbReference type="GO" id="GO:0003824">
    <property type="term" value="F:catalytic activity"/>
    <property type="evidence" value="ECO:0007669"/>
    <property type="project" value="InterPro"/>
</dbReference>
<dbReference type="SUPFAM" id="SSF74853">
    <property type="entry name" value="Lamin A/C globular tail domain"/>
    <property type="match status" value="1"/>
</dbReference>
<dbReference type="InterPro" id="IPR005135">
    <property type="entry name" value="Endo/exonuclease/phosphatase"/>
</dbReference>
<dbReference type="Proteomes" id="UP000567795">
    <property type="component" value="Unassembled WGS sequence"/>
</dbReference>
<proteinExistence type="predicted"/>
<reference evidence="3 4" key="1">
    <citation type="submission" date="2020-07" db="EMBL/GenBank/DDBJ databases">
        <title>Sequencing the genomes of 1000 actinobacteria strains.</title>
        <authorList>
            <person name="Klenk H.-P."/>
        </authorList>
    </citation>
    <scope>NUCLEOTIDE SEQUENCE [LARGE SCALE GENOMIC DNA]</scope>
    <source>
        <strain evidence="3 4">DSM 42178</strain>
    </source>
</reference>
<dbReference type="RefSeq" id="WP_376773992.1">
    <property type="nucleotide sequence ID" value="NZ_JACBZD010000001.1"/>
</dbReference>
<dbReference type="PANTHER" id="PTHR42834:SF1">
    <property type="entry name" value="ENDONUCLEASE_EXONUCLEASE_PHOSPHATASE FAMILY PROTEIN (AFU_ORTHOLOGUE AFUA_3G09210)"/>
    <property type="match status" value="1"/>
</dbReference>
<sequence>MSPSLLTAPGGIPVFRRRRPLSYAVLLTLPATGLAAAGPAATTANAAPSPDVVISEVYGGGGNSGATLTRDFIELGNRGSTATDLTGWSVQYLPGSPSASSRWQVTPLDGSVQPGARHLVAEARGAGGTTELPTPDDDGAITMAAASGTVALVTGTTPLTCLTLADCAADPAVHDLVGYGTATVREGNAAPRLDNTTSAARAATLTDTDDNAADFTAGAPTPVNSAGQGTGEEPEEPEEPVPGELRISDVQGSGRLSLYAGSVVERIPGVVTGVRTASPAGFWIQDPAPDADPATSEGVFVYTGSTTPTVAVGDSVLVTGTVSEYYPGGRGSGTQSMTELTSPRWTVLSSGNPLPAPVTLDAASVPDAYAPAPAEAGSTVNLETLPLEPSTYALDLYESLEGSLVQLVDAPVVGPTSEYGEVWVTVEPETNPTARGGTLYASYDDPNPGRMRVESVDGGRSTPVLNVGDALTGVTAGPLDYDNYGGYFVAATTLGAPTDGGLVRETTREQELTELAVASYNVENLGGDEAQEAFDRHAAAIVDNLAAPDILALEEIQDDDGATNSGTTGADLTLERLVTAIEAAGGPSYEWRQISPENNADGGEPGGNIRVAFLFNPERVSFTDRPGGDATTAVAVQGTGGDTRLSVSPGRIAPTEDAWSNSRKPLVGEFTFRGRTVFVIAVHFNSKGGDQPLYAHTQPPLRSSEEQRVAQAELVADFVAQLRQADPLANVVAAGDFNDYPFSPAVRTITADGGMENLMDTLPEQERYSYVYQGNSQTLDQVLVSPGVVSAEYDVVHINAEFADQASDHDPQVARIRPSTGDARWDRILTHVEQVMDRVARKLRERHGG</sequence>
<name>A0A852ZZM9_9ACTN</name>
<comment type="caution">
    <text evidence="3">The sequence shown here is derived from an EMBL/GenBank/DDBJ whole genome shotgun (WGS) entry which is preliminary data.</text>
</comment>
<accession>A0A852ZZM9</accession>
<dbReference type="InterPro" id="IPR036691">
    <property type="entry name" value="Endo/exonu/phosph_ase_sf"/>
</dbReference>
<gene>
    <name evidence="3" type="ORF">FHU37_004230</name>
</gene>
<dbReference type="PANTHER" id="PTHR42834">
    <property type="entry name" value="ENDONUCLEASE/EXONUCLEASE/PHOSPHATASE FAMILY PROTEIN (AFU_ORTHOLOGUE AFUA_3G09210)"/>
    <property type="match status" value="1"/>
</dbReference>
<dbReference type="InterPro" id="IPR001322">
    <property type="entry name" value="Lamin_tail_dom"/>
</dbReference>
<evidence type="ECO:0000256" key="1">
    <source>
        <dbReference type="SAM" id="MobiDB-lite"/>
    </source>
</evidence>
<feature type="domain" description="LTD" evidence="2">
    <location>
        <begin position="40"/>
        <end position="181"/>
    </location>
</feature>
<dbReference type="AlphaFoldDB" id="A0A852ZZM9"/>
<dbReference type="Pfam" id="PF00932">
    <property type="entry name" value="LTD"/>
    <property type="match status" value="1"/>
</dbReference>
<feature type="compositionally biased region" description="Acidic residues" evidence="1">
    <location>
        <begin position="232"/>
        <end position="241"/>
    </location>
</feature>
<dbReference type="Pfam" id="PF03372">
    <property type="entry name" value="Exo_endo_phos"/>
    <property type="match status" value="1"/>
</dbReference>
<dbReference type="SUPFAM" id="SSF56219">
    <property type="entry name" value="DNase I-like"/>
    <property type="match status" value="1"/>
</dbReference>
<organism evidence="3 4">
    <name type="scientific">Allostreptomyces psammosilenae</name>
    <dbReference type="NCBI Taxonomy" id="1892865"/>
    <lineage>
        <taxon>Bacteria</taxon>
        <taxon>Bacillati</taxon>
        <taxon>Actinomycetota</taxon>
        <taxon>Actinomycetes</taxon>
        <taxon>Kitasatosporales</taxon>
        <taxon>Streptomycetaceae</taxon>
        <taxon>Allostreptomyces</taxon>
    </lineage>
</organism>
<feature type="region of interest" description="Disordered" evidence="1">
    <location>
        <begin position="206"/>
        <end position="244"/>
    </location>
</feature>
<evidence type="ECO:0000313" key="3">
    <source>
        <dbReference type="EMBL" id="NYI07287.1"/>
    </source>
</evidence>
<dbReference type="CDD" id="cd04486">
    <property type="entry name" value="YhcR_OBF_like"/>
    <property type="match status" value="1"/>
</dbReference>
<protein>
    <recommendedName>
        <fullName evidence="2">LTD domain-containing protein</fullName>
    </recommendedName>
</protein>
<evidence type="ECO:0000259" key="2">
    <source>
        <dbReference type="PROSITE" id="PS51841"/>
    </source>
</evidence>
<dbReference type="PROSITE" id="PS51841">
    <property type="entry name" value="LTD"/>
    <property type="match status" value="1"/>
</dbReference>
<evidence type="ECO:0000313" key="4">
    <source>
        <dbReference type="Proteomes" id="UP000567795"/>
    </source>
</evidence>
<dbReference type="Gene3D" id="3.60.10.10">
    <property type="entry name" value="Endonuclease/exonuclease/phosphatase"/>
    <property type="match status" value="1"/>
</dbReference>